<gene>
    <name evidence="1" type="ORF">H1V43_08050</name>
</gene>
<protein>
    <submittedName>
        <fullName evidence="1">Uncharacterized protein</fullName>
    </submittedName>
</protein>
<accession>A0A7W2CYJ4</accession>
<dbReference type="Proteomes" id="UP000586976">
    <property type="component" value="Unassembled WGS sequence"/>
</dbReference>
<dbReference type="EMBL" id="JACEQY010000005">
    <property type="protein sequence ID" value="MBA4861341.1"/>
    <property type="molecule type" value="Genomic_DNA"/>
</dbReference>
<sequence>MLDTDEKDEKPERRVPTASVTYEVAGEGTADIAYQARSESGEVTVATAVQLPWRKTVDVPLGRPPIVTITLGEKGGRASCALAVRGKHVQMATAFGKFGRATCQGELPTPEPVASE</sequence>
<reference evidence="1 2" key="1">
    <citation type="submission" date="2020-07" db="EMBL/GenBank/DDBJ databases">
        <title>Streptomyces isolated from Indian soil.</title>
        <authorList>
            <person name="Mandal S."/>
            <person name="Maiti P.K."/>
        </authorList>
    </citation>
    <scope>NUCLEOTIDE SEQUENCE [LARGE SCALE GENOMIC DNA]</scope>
    <source>
        <strain evidence="1 2">PSKA54</strain>
    </source>
</reference>
<name>A0A7W2CYJ4_9ACTN</name>
<organism evidence="1 2">
    <name type="scientific">Streptomyces himalayensis subsp. aureolus</name>
    <dbReference type="NCBI Taxonomy" id="2758039"/>
    <lineage>
        <taxon>Bacteria</taxon>
        <taxon>Bacillati</taxon>
        <taxon>Actinomycetota</taxon>
        <taxon>Actinomycetes</taxon>
        <taxon>Kitasatosporales</taxon>
        <taxon>Streptomycetaceae</taxon>
        <taxon>Streptomyces</taxon>
        <taxon>Streptomyces himalayensis</taxon>
    </lineage>
</organism>
<dbReference type="InterPro" id="IPR038468">
    <property type="entry name" value="MmpS_C"/>
</dbReference>
<dbReference type="AlphaFoldDB" id="A0A7W2CYJ4"/>
<evidence type="ECO:0000313" key="2">
    <source>
        <dbReference type="Proteomes" id="UP000586976"/>
    </source>
</evidence>
<evidence type="ECO:0000313" key="1">
    <source>
        <dbReference type="EMBL" id="MBA4861341.1"/>
    </source>
</evidence>
<comment type="caution">
    <text evidence="1">The sequence shown here is derived from an EMBL/GenBank/DDBJ whole genome shotgun (WGS) entry which is preliminary data.</text>
</comment>
<keyword evidence="2" id="KW-1185">Reference proteome</keyword>
<proteinExistence type="predicted"/>
<dbReference type="Gene3D" id="2.60.40.2880">
    <property type="entry name" value="MmpS1-5, C-terminal soluble domain"/>
    <property type="match status" value="1"/>
</dbReference>